<proteinExistence type="predicted"/>
<dbReference type="SUPFAM" id="SSF48452">
    <property type="entry name" value="TPR-like"/>
    <property type="match status" value="1"/>
</dbReference>
<dbReference type="InterPro" id="IPR050469">
    <property type="entry name" value="Diguanylate_Cyclase"/>
</dbReference>
<dbReference type="InterPro" id="IPR011990">
    <property type="entry name" value="TPR-like_helical_dom_sf"/>
</dbReference>
<dbReference type="InterPro" id="IPR043128">
    <property type="entry name" value="Rev_trsase/Diguanyl_cyclase"/>
</dbReference>
<accession>A0A395V9A0</accession>
<dbReference type="Gene3D" id="1.25.40.10">
    <property type="entry name" value="Tetratricopeptide repeat domain"/>
    <property type="match status" value="1"/>
</dbReference>
<dbReference type="GO" id="GO:0043709">
    <property type="term" value="P:cell adhesion involved in single-species biofilm formation"/>
    <property type="evidence" value="ECO:0007669"/>
    <property type="project" value="TreeGrafter"/>
</dbReference>
<dbReference type="GO" id="GO:1902201">
    <property type="term" value="P:negative regulation of bacterial-type flagellum-dependent cell motility"/>
    <property type="evidence" value="ECO:0007669"/>
    <property type="project" value="TreeGrafter"/>
</dbReference>
<dbReference type="PANTHER" id="PTHR45138:SF9">
    <property type="entry name" value="DIGUANYLATE CYCLASE DGCM-RELATED"/>
    <property type="match status" value="1"/>
</dbReference>
<dbReference type="CDD" id="cd01949">
    <property type="entry name" value="GGDEF"/>
    <property type="match status" value="1"/>
</dbReference>
<sequence>MCLCRMRRWGTESLLRKCCDCTTKTFTTSGTYGILQSVLLALRTEDGMEQQEHIQKLADEYYEEGRARFFDHKLEEAAMLVQNALHLYKKCDDMLKYATALNMLGVIYGATGNETMAVDYLVEGLECAINYQLNNITTLFYNNIGSRYQELGEHEKAIDYFLKSARELQNPTCIKEERHRSWALITYLNLAVSYYELNLYELSYKYLEQAERQLDEEVEEMYYYTVLIFKCRLLWQMGKGDYVYEYMEDLLASGEKDSNASDYLNDMKDLCQLFRDMKEYEYWKQTISAVETYTIDQKTVFFQLFLTELWMDYYQTVGNEERYVELCVAHADLYKRQKAIDAKDRATAIDIKIQLREKEAERKRVETMSVTDALTGLGNRYSLEREAVHIIRDAGSERITVGVLDIDCFKQLNDTYGHIQGDRCLKVVADILKEAVMDCGHVYRFGGDEFVMLFPAGMENRIEEIAEAILQKIAEVGIANEHSVVQPNLTISQGYACFVPEGTESGARLIEHADKALYYVKRNSRNAYYIIRE</sequence>
<protein>
    <submittedName>
        <fullName evidence="3">Diguanylate cyclase</fullName>
    </submittedName>
</protein>
<dbReference type="PROSITE" id="PS50005">
    <property type="entry name" value="TPR"/>
    <property type="match status" value="1"/>
</dbReference>
<feature type="domain" description="GGDEF" evidence="2">
    <location>
        <begin position="397"/>
        <end position="533"/>
    </location>
</feature>
<evidence type="ECO:0000313" key="3">
    <source>
        <dbReference type="EMBL" id="RGS41827.1"/>
    </source>
</evidence>
<dbReference type="PANTHER" id="PTHR45138">
    <property type="entry name" value="REGULATORY COMPONENTS OF SENSORY TRANSDUCTION SYSTEM"/>
    <property type="match status" value="1"/>
</dbReference>
<dbReference type="Pfam" id="PF13181">
    <property type="entry name" value="TPR_8"/>
    <property type="match status" value="1"/>
</dbReference>
<dbReference type="SUPFAM" id="SSF55073">
    <property type="entry name" value="Nucleotide cyclase"/>
    <property type="match status" value="1"/>
</dbReference>
<keyword evidence="1" id="KW-0802">TPR repeat</keyword>
<dbReference type="EMBL" id="QRVL01000001">
    <property type="protein sequence ID" value="RGS41827.1"/>
    <property type="molecule type" value="Genomic_DNA"/>
</dbReference>
<dbReference type="Gene3D" id="3.30.70.270">
    <property type="match status" value="1"/>
</dbReference>
<dbReference type="InterPro" id="IPR000160">
    <property type="entry name" value="GGDEF_dom"/>
</dbReference>
<reference evidence="3 4" key="1">
    <citation type="submission" date="2018-08" db="EMBL/GenBank/DDBJ databases">
        <title>A genome reference for cultivated species of the human gut microbiota.</title>
        <authorList>
            <person name="Zou Y."/>
            <person name="Xue W."/>
            <person name="Luo G."/>
        </authorList>
    </citation>
    <scope>NUCLEOTIDE SEQUENCE [LARGE SCALE GENOMIC DNA]</scope>
    <source>
        <strain evidence="3 4">AF22-12AC</strain>
    </source>
</reference>
<dbReference type="Proteomes" id="UP000266172">
    <property type="component" value="Unassembled WGS sequence"/>
</dbReference>
<evidence type="ECO:0000256" key="1">
    <source>
        <dbReference type="PROSITE-ProRule" id="PRU00339"/>
    </source>
</evidence>
<name>A0A395V9A0_9FIRM</name>
<evidence type="ECO:0000259" key="2">
    <source>
        <dbReference type="PROSITE" id="PS50887"/>
    </source>
</evidence>
<dbReference type="GO" id="GO:0005886">
    <property type="term" value="C:plasma membrane"/>
    <property type="evidence" value="ECO:0007669"/>
    <property type="project" value="TreeGrafter"/>
</dbReference>
<comment type="caution">
    <text evidence="3">The sequence shown here is derived from an EMBL/GenBank/DDBJ whole genome shotgun (WGS) entry which is preliminary data.</text>
</comment>
<dbReference type="SMART" id="SM00028">
    <property type="entry name" value="TPR"/>
    <property type="match status" value="4"/>
</dbReference>
<dbReference type="AlphaFoldDB" id="A0A395V9A0"/>
<dbReference type="Pfam" id="PF00990">
    <property type="entry name" value="GGDEF"/>
    <property type="match status" value="1"/>
</dbReference>
<evidence type="ECO:0000313" key="4">
    <source>
        <dbReference type="Proteomes" id="UP000266172"/>
    </source>
</evidence>
<dbReference type="NCBIfam" id="TIGR00254">
    <property type="entry name" value="GGDEF"/>
    <property type="match status" value="1"/>
</dbReference>
<dbReference type="InterPro" id="IPR019734">
    <property type="entry name" value="TPR_rpt"/>
</dbReference>
<dbReference type="SMART" id="SM00267">
    <property type="entry name" value="GGDEF"/>
    <property type="match status" value="1"/>
</dbReference>
<dbReference type="PROSITE" id="PS50887">
    <property type="entry name" value="GGDEF"/>
    <property type="match status" value="1"/>
</dbReference>
<dbReference type="GO" id="GO:0052621">
    <property type="term" value="F:diguanylate cyclase activity"/>
    <property type="evidence" value="ECO:0007669"/>
    <property type="project" value="TreeGrafter"/>
</dbReference>
<feature type="repeat" description="TPR" evidence="1">
    <location>
        <begin position="138"/>
        <end position="171"/>
    </location>
</feature>
<organism evidence="3 4">
    <name type="scientific">Roseburia hominis</name>
    <dbReference type="NCBI Taxonomy" id="301301"/>
    <lineage>
        <taxon>Bacteria</taxon>
        <taxon>Bacillati</taxon>
        <taxon>Bacillota</taxon>
        <taxon>Clostridia</taxon>
        <taxon>Lachnospirales</taxon>
        <taxon>Lachnospiraceae</taxon>
        <taxon>Roseburia</taxon>
    </lineage>
</organism>
<dbReference type="InterPro" id="IPR029787">
    <property type="entry name" value="Nucleotide_cyclase"/>
</dbReference>
<gene>
    <name evidence="3" type="ORF">DWX93_00335</name>
</gene>